<feature type="region of interest" description="Disordered" evidence="1">
    <location>
        <begin position="1"/>
        <end position="31"/>
    </location>
</feature>
<evidence type="ECO:0000313" key="2">
    <source>
        <dbReference type="EMBL" id="CAA9292283.1"/>
    </source>
</evidence>
<accession>A0A6J4K0A5</accession>
<evidence type="ECO:0000256" key="1">
    <source>
        <dbReference type="SAM" id="MobiDB-lite"/>
    </source>
</evidence>
<feature type="compositionally biased region" description="Pro residues" evidence="1">
    <location>
        <begin position="158"/>
        <end position="168"/>
    </location>
</feature>
<organism evidence="2">
    <name type="scientific">uncultured Chloroflexota bacterium</name>
    <dbReference type="NCBI Taxonomy" id="166587"/>
    <lineage>
        <taxon>Bacteria</taxon>
        <taxon>Bacillati</taxon>
        <taxon>Chloroflexota</taxon>
        <taxon>environmental samples</taxon>
    </lineage>
</organism>
<sequence>VRFHRHVPCGHEPLDDRDHGDHVKAGRRAARHGGELVQLGVDRPGHCPLLRRSWDAHLSDGARLWDLRRQYPLQPPGRHLLDLRGPQGRSGGRPLWWHRDVHRHYRRAHPPALHRLDGLPCDRRAPRRQDSLDLYRRSPGRRLRRRRVDRAAGVLQPQGPPPGGPEGL</sequence>
<feature type="compositionally biased region" description="Basic residues" evidence="1">
    <location>
        <begin position="138"/>
        <end position="148"/>
    </location>
</feature>
<name>A0A6J4K0A5_9CHLR</name>
<feature type="non-terminal residue" evidence="2">
    <location>
        <position position="168"/>
    </location>
</feature>
<reference evidence="2" key="1">
    <citation type="submission" date="2020-02" db="EMBL/GenBank/DDBJ databases">
        <authorList>
            <person name="Meier V. D."/>
        </authorList>
    </citation>
    <scope>NUCLEOTIDE SEQUENCE</scope>
    <source>
        <strain evidence="2">AVDCRST_MAG77</strain>
    </source>
</reference>
<proteinExistence type="predicted"/>
<gene>
    <name evidence="2" type="ORF">AVDCRST_MAG77-4837</name>
</gene>
<feature type="non-terminal residue" evidence="2">
    <location>
        <position position="1"/>
    </location>
</feature>
<feature type="compositionally biased region" description="Basic and acidic residues" evidence="1">
    <location>
        <begin position="12"/>
        <end position="24"/>
    </location>
</feature>
<dbReference type="EMBL" id="CADCTC010000254">
    <property type="protein sequence ID" value="CAA9292283.1"/>
    <property type="molecule type" value="Genomic_DNA"/>
</dbReference>
<feature type="region of interest" description="Disordered" evidence="1">
    <location>
        <begin position="137"/>
        <end position="168"/>
    </location>
</feature>
<protein>
    <submittedName>
        <fullName evidence="2">Uncharacterized protein</fullName>
    </submittedName>
</protein>
<dbReference type="AlphaFoldDB" id="A0A6J4K0A5"/>